<gene>
    <name evidence="3" type="primary">LOC112288185</name>
    <name evidence="2" type="ORF">PHYPA_015218</name>
</gene>
<keyword evidence="4" id="KW-1185">Reference proteome</keyword>
<dbReference type="KEGG" id="ppp:112288185"/>
<dbReference type="InterPro" id="IPR017451">
    <property type="entry name" value="F-box-assoc_interact_dom"/>
</dbReference>
<evidence type="ECO:0000259" key="1">
    <source>
        <dbReference type="PROSITE" id="PS50181"/>
    </source>
</evidence>
<dbReference type="NCBIfam" id="TIGR01640">
    <property type="entry name" value="F_box_assoc_1"/>
    <property type="match status" value="1"/>
</dbReference>
<reference evidence="2 4" key="2">
    <citation type="journal article" date="2018" name="Plant J.">
        <title>The Physcomitrella patens chromosome-scale assembly reveals moss genome structure and evolution.</title>
        <authorList>
            <person name="Lang D."/>
            <person name="Ullrich K.K."/>
            <person name="Murat F."/>
            <person name="Fuchs J."/>
            <person name="Jenkins J."/>
            <person name="Haas F.B."/>
            <person name="Piednoel M."/>
            <person name="Gundlach H."/>
            <person name="Van Bel M."/>
            <person name="Meyberg R."/>
            <person name="Vives C."/>
            <person name="Morata J."/>
            <person name="Symeonidi A."/>
            <person name="Hiss M."/>
            <person name="Muchero W."/>
            <person name="Kamisugi Y."/>
            <person name="Saleh O."/>
            <person name="Blanc G."/>
            <person name="Decker E.L."/>
            <person name="van Gessel N."/>
            <person name="Grimwood J."/>
            <person name="Hayes R.D."/>
            <person name="Graham S.W."/>
            <person name="Gunter L.E."/>
            <person name="McDaniel S.F."/>
            <person name="Hoernstein S.N.W."/>
            <person name="Larsson A."/>
            <person name="Li F.W."/>
            <person name="Perroud P.F."/>
            <person name="Phillips J."/>
            <person name="Ranjan P."/>
            <person name="Rokshar D.S."/>
            <person name="Rothfels C.J."/>
            <person name="Schneider L."/>
            <person name="Shu S."/>
            <person name="Stevenson D.W."/>
            <person name="Thummler F."/>
            <person name="Tillich M."/>
            <person name="Villarreal Aguilar J.C."/>
            <person name="Widiez T."/>
            <person name="Wong G.K."/>
            <person name="Wymore A."/>
            <person name="Zhang Y."/>
            <person name="Zimmer A.D."/>
            <person name="Quatrano R.S."/>
            <person name="Mayer K.F.X."/>
            <person name="Goodstein D."/>
            <person name="Casacuberta J.M."/>
            <person name="Vandepoele K."/>
            <person name="Reski R."/>
            <person name="Cuming A.C."/>
            <person name="Tuskan G.A."/>
            <person name="Maumus F."/>
            <person name="Salse J."/>
            <person name="Schmutz J."/>
            <person name="Rensing S.A."/>
        </authorList>
    </citation>
    <scope>NUCLEOTIDE SEQUENCE [LARGE SCALE GENOMIC DNA]</scope>
    <source>
        <strain evidence="3 4">cv. Gransden 2004</strain>
    </source>
</reference>
<dbReference type="PaxDb" id="3218-PP1S123_143V6.1"/>
<dbReference type="InterPro" id="IPR005174">
    <property type="entry name" value="KIB1-4_b-propeller"/>
</dbReference>
<dbReference type="SMART" id="SM00256">
    <property type="entry name" value="FBOX"/>
    <property type="match status" value="1"/>
</dbReference>
<dbReference type="EnsemblPlants" id="Pp3c11_18710V3.3">
    <property type="protein sequence ID" value="Pp3c11_18710V3.3"/>
    <property type="gene ID" value="Pp3c11_18710"/>
</dbReference>
<name>A0A2K1JV91_PHYPA</name>
<reference evidence="2 4" key="1">
    <citation type="journal article" date="2008" name="Science">
        <title>The Physcomitrella genome reveals evolutionary insights into the conquest of land by plants.</title>
        <authorList>
            <person name="Rensing S."/>
            <person name="Lang D."/>
            <person name="Zimmer A."/>
            <person name="Terry A."/>
            <person name="Salamov A."/>
            <person name="Shapiro H."/>
            <person name="Nishiyama T."/>
            <person name="Perroud P.-F."/>
            <person name="Lindquist E."/>
            <person name="Kamisugi Y."/>
            <person name="Tanahashi T."/>
            <person name="Sakakibara K."/>
            <person name="Fujita T."/>
            <person name="Oishi K."/>
            <person name="Shin-I T."/>
            <person name="Kuroki Y."/>
            <person name="Toyoda A."/>
            <person name="Suzuki Y."/>
            <person name="Hashimoto A."/>
            <person name="Yamaguchi K."/>
            <person name="Sugano A."/>
            <person name="Kohara Y."/>
            <person name="Fujiyama A."/>
            <person name="Anterola A."/>
            <person name="Aoki S."/>
            <person name="Ashton N."/>
            <person name="Barbazuk W.B."/>
            <person name="Barker E."/>
            <person name="Bennetzen J."/>
            <person name="Bezanilla M."/>
            <person name="Blankenship R."/>
            <person name="Cho S.H."/>
            <person name="Dutcher S."/>
            <person name="Estelle M."/>
            <person name="Fawcett J.A."/>
            <person name="Gundlach H."/>
            <person name="Hanada K."/>
            <person name="Heyl A."/>
            <person name="Hicks K.A."/>
            <person name="Hugh J."/>
            <person name="Lohr M."/>
            <person name="Mayer K."/>
            <person name="Melkozernov A."/>
            <person name="Murata T."/>
            <person name="Nelson D."/>
            <person name="Pils B."/>
            <person name="Prigge M."/>
            <person name="Reiss B."/>
            <person name="Renner T."/>
            <person name="Rombauts S."/>
            <person name="Rushton P."/>
            <person name="Sanderfoot A."/>
            <person name="Schween G."/>
            <person name="Shiu S.-H."/>
            <person name="Stueber K."/>
            <person name="Theodoulou F.L."/>
            <person name="Tu H."/>
            <person name="Van de Peer Y."/>
            <person name="Verrier P.J."/>
            <person name="Waters E."/>
            <person name="Wood A."/>
            <person name="Yang L."/>
            <person name="Cove D."/>
            <person name="Cuming A."/>
            <person name="Hasebe M."/>
            <person name="Lucas S."/>
            <person name="Mishler D.B."/>
            <person name="Reski R."/>
            <person name="Grigoriev I."/>
            <person name="Quatrano R.S."/>
            <person name="Boore J.L."/>
        </authorList>
    </citation>
    <scope>NUCLEOTIDE SEQUENCE [LARGE SCALE GENOMIC DNA]</scope>
    <source>
        <strain evidence="3 4">cv. Gransden 2004</strain>
    </source>
</reference>
<dbReference type="InterPro" id="IPR036047">
    <property type="entry name" value="F-box-like_dom_sf"/>
</dbReference>
<dbReference type="InterPro" id="IPR001810">
    <property type="entry name" value="F-box_dom"/>
</dbReference>
<dbReference type="OrthoDB" id="1885938at2759"/>
<dbReference type="PANTHER" id="PTHR31672">
    <property type="entry name" value="BNACNNG10540D PROTEIN"/>
    <property type="match status" value="1"/>
</dbReference>
<proteinExistence type="predicted"/>
<dbReference type="Gramene" id="Pp3c11_18710V3.3">
    <property type="protein sequence ID" value="Pp3c11_18710V3.3"/>
    <property type="gene ID" value="Pp3c11_18710"/>
</dbReference>
<dbReference type="EMBL" id="ABEU02000011">
    <property type="protein sequence ID" value="PNR45447.1"/>
    <property type="molecule type" value="Genomic_DNA"/>
</dbReference>
<organism evidence="2">
    <name type="scientific">Physcomitrium patens</name>
    <name type="common">Spreading-leaved earth moss</name>
    <name type="synonym">Physcomitrella patens</name>
    <dbReference type="NCBI Taxonomy" id="3218"/>
    <lineage>
        <taxon>Eukaryota</taxon>
        <taxon>Viridiplantae</taxon>
        <taxon>Streptophyta</taxon>
        <taxon>Embryophyta</taxon>
        <taxon>Bryophyta</taxon>
        <taxon>Bryophytina</taxon>
        <taxon>Bryopsida</taxon>
        <taxon>Funariidae</taxon>
        <taxon>Funariales</taxon>
        <taxon>Funariaceae</taxon>
        <taxon>Physcomitrium</taxon>
    </lineage>
</organism>
<dbReference type="EnsemblPlants" id="Pp3c11_18710V3.1">
    <property type="protein sequence ID" value="Pp3c11_18710V3.1"/>
    <property type="gene ID" value="Pp3c11_18710"/>
</dbReference>
<dbReference type="FunFam" id="2.120.10.80:FF:000155">
    <property type="entry name" value="Predicted protein"/>
    <property type="match status" value="1"/>
</dbReference>
<protein>
    <recommendedName>
        <fullName evidence="1">F-box domain-containing protein</fullName>
    </recommendedName>
</protein>
<dbReference type="Gene3D" id="1.20.1280.50">
    <property type="match status" value="1"/>
</dbReference>
<dbReference type="Gene3D" id="2.120.10.80">
    <property type="entry name" value="Kelch-type beta propeller"/>
    <property type="match status" value="1"/>
</dbReference>
<dbReference type="Proteomes" id="UP000006727">
    <property type="component" value="Chromosome 11"/>
</dbReference>
<dbReference type="FunCoup" id="A0A2K1JV91">
    <property type="interactions" value="1686"/>
</dbReference>
<dbReference type="SUPFAM" id="SSF117281">
    <property type="entry name" value="Kelch motif"/>
    <property type="match status" value="1"/>
</dbReference>
<dbReference type="RefSeq" id="XP_024387882.1">
    <property type="nucleotide sequence ID" value="XM_024532114.2"/>
</dbReference>
<dbReference type="GeneID" id="112288185"/>
<dbReference type="Gramene" id="Pp3c11_18710V3.1">
    <property type="protein sequence ID" value="Pp3c11_18710V3.1"/>
    <property type="gene ID" value="Pp3c11_18710"/>
</dbReference>
<dbReference type="Pfam" id="PF00646">
    <property type="entry name" value="F-box"/>
    <property type="match status" value="1"/>
</dbReference>
<dbReference type="GO" id="GO:0031146">
    <property type="term" value="P:SCF-dependent proteasomal ubiquitin-dependent protein catabolic process"/>
    <property type="evidence" value="ECO:0000318"/>
    <property type="project" value="GO_Central"/>
</dbReference>
<reference evidence="3" key="3">
    <citation type="submission" date="2020-12" db="UniProtKB">
        <authorList>
            <consortium name="EnsemblPlants"/>
        </authorList>
    </citation>
    <scope>IDENTIFICATION</scope>
</reference>
<dbReference type="Pfam" id="PF03478">
    <property type="entry name" value="Beta-prop_KIB1-4"/>
    <property type="match status" value="1"/>
</dbReference>
<dbReference type="SUPFAM" id="SSF81383">
    <property type="entry name" value="F-box domain"/>
    <property type="match status" value="1"/>
</dbReference>
<evidence type="ECO:0000313" key="2">
    <source>
        <dbReference type="EMBL" id="PNR45447.1"/>
    </source>
</evidence>
<evidence type="ECO:0000313" key="4">
    <source>
        <dbReference type="Proteomes" id="UP000006727"/>
    </source>
</evidence>
<feature type="domain" description="F-box" evidence="1">
    <location>
        <begin position="73"/>
        <end position="118"/>
    </location>
</feature>
<dbReference type="RefSeq" id="XP_024387883.1">
    <property type="nucleotide sequence ID" value="XM_024532115.2"/>
</dbReference>
<dbReference type="InterPro" id="IPR015915">
    <property type="entry name" value="Kelch-typ_b-propeller"/>
</dbReference>
<dbReference type="GO" id="GO:0004842">
    <property type="term" value="F:ubiquitin-protein transferase activity"/>
    <property type="evidence" value="ECO:0000318"/>
    <property type="project" value="GO_Central"/>
</dbReference>
<dbReference type="FunFam" id="1.20.1280.50:FF:000040">
    <property type="entry name" value="protein UNUSUAL FLORAL ORGANS"/>
    <property type="match status" value="1"/>
</dbReference>
<accession>A0A2K1JV91</accession>
<dbReference type="PROSITE" id="PS50181">
    <property type="entry name" value="FBOX"/>
    <property type="match status" value="1"/>
</dbReference>
<evidence type="ECO:0000313" key="3">
    <source>
        <dbReference type="EnsemblPlants" id="Pp3c11_18710V3.1"/>
    </source>
</evidence>
<dbReference type="EnsemblPlants" id="Pp3c11_18710V3.2">
    <property type="protein sequence ID" value="Pp3c11_18710V3.2"/>
    <property type="gene ID" value="Pp3c11_18710"/>
</dbReference>
<dbReference type="OMA" id="SWFGHAV"/>
<dbReference type="CDD" id="cd22157">
    <property type="entry name" value="F-box_AtFBW1-like"/>
    <property type="match status" value="1"/>
</dbReference>
<sequence>MVSGGGEMNLGDDCMEMDSVSGAYSASTDLARSLASLSVVKQERGGEQHREKSTLNAHHPYAGRMDVAEALDEALWSNLPEHLHDIILAFLPLPSFFRLRCVCKRWNEIVNSKNFLSICSRVPSQGSLFLMFADMLQQKCAAYDPTSQRWHMLPPSYFLPCPYFESIVVVATAGGLLCLEGRTGSQNRYLSVSNPMTRTQRKLPPMLHMKSPYVVGMVMDREHRSYKILVVQDGESLTSQVYDSRSNSWYLTSSLPSRVALITGTAFINGYLYSMSFGATTGVLAFDVNKGTWDQVKVKMPLALICPQLIGHRGQLLMVGGVEEYGSLRSVRLWRLDITRSEWVEFQCMPETLFNRLFKSRRHQFLCFSHGDYVCFTESSSREMLMYDMYRNAWWWLPVCNLNNSSEARRVLGFSFEPRLDALV</sequence>
<dbReference type="InterPro" id="IPR050796">
    <property type="entry name" value="SCF_F-box_component"/>
</dbReference>
<dbReference type="AlphaFoldDB" id="A0A2K1JV91"/>
<dbReference type="Gramene" id="Pp3c11_18710V3.2">
    <property type="protein sequence ID" value="Pp3c11_18710V3.2"/>
    <property type="gene ID" value="Pp3c11_18710"/>
</dbReference>